<keyword evidence="2" id="KW-1185">Reference proteome</keyword>
<dbReference type="STRING" id="742152.A0A2H3JIM4"/>
<proteinExistence type="predicted"/>
<name>A0A2H3JIM4_WOLCO</name>
<dbReference type="PANTHER" id="PTHR28180">
    <property type="entry name" value="CONSERVED MITOCHONDRIAL PROTEIN-RELATED"/>
    <property type="match status" value="1"/>
</dbReference>
<accession>A0A2H3JIM4</accession>
<dbReference type="Proteomes" id="UP000218811">
    <property type="component" value="Unassembled WGS sequence"/>
</dbReference>
<evidence type="ECO:0000313" key="2">
    <source>
        <dbReference type="Proteomes" id="UP000218811"/>
    </source>
</evidence>
<dbReference type="PANTHER" id="PTHR28180:SF2">
    <property type="entry name" value="PEROXISOMAL PROTEIN 2"/>
    <property type="match status" value="1"/>
</dbReference>
<dbReference type="OMA" id="ALYGMDC"/>
<dbReference type="Gene3D" id="1.20.1290.10">
    <property type="entry name" value="AhpD-like"/>
    <property type="match status" value="1"/>
</dbReference>
<evidence type="ECO:0000313" key="1">
    <source>
        <dbReference type="EMBL" id="PCH38619.1"/>
    </source>
</evidence>
<dbReference type="EMBL" id="KB467942">
    <property type="protein sequence ID" value="PCH38619.1"/>
    <property type="molecule type" value="Genomic_DNA"/>
</dbReference>
<dbReference type="AlphaFoldDB" id="A0A2H3JIM4"/>
<gene>
    <name evidence="1" type="ORF">WOLCODRAFT_15966</name>
</gene>
<sequence>MAAVATAEFLKQLSDIYPSGEASTPEAILEQPWFLSAAVAFSASNQGTAVPALFKYVLAQLEQAQSGVAPEQKLAQKLALANKFREALLQSTLLVGIPRITESLLALHSAVPEELHAKDITRDRTKSIADYENAGEQMFKVIYGDTADNMHKLLFGAYPDFGWFVVTAAYGITGASKVLTRVQTSATIISALIPTDAARQLQWHMGNARKAGASVEQVKAIREIAIKISEKANITWKDGIPDVSA</sequence>
<dbReference type="SUPFAM" id="SSF69118">
    <property type="entry name" value="AhpD-like"/>
    <property type="match status" value="1"/>
</dbReference>
<organism evidence="1 2">
    <name type="scientific">Wolfiporia cocos (strain MD-104)</name>
    <name type="common">Brown rot fungus</name>
    <dbReference type="NCBI Taxonomy" id="742152"/>
    <lineage>
        <taxon>Eukaryota</taxon>
        <taxon>Fungi</taxon>
        <taxon>Dikarya</taxon>
        <taxon>Basidiomycota</taxon>
        <taxon>Agaricomycotina</taxon>
        <taxon>Agaricomycetes</taxon>
        <taxon>Polyporales</taxon>
        <taxon>Phaeolaceae</taxon>
        <taxon>Wolfiporia</taxon>
    </lineage>
</organism>
<dbReference type="InterPro" id="IPR029032">
    <property type="entry name" value="AhpD-like"/>
</dbReference>
<protein>
    <recommendedName>
        <fullName evidence="3">Carboxymuconolactone decarboxylase-like domain-containing protein</fullName>
    </recommendedName>
</protein>
<dbReference type="OrthoDB" id="5537330at2759"/>
<reference evidence="1 2" key="1">
    <citation type="journal article" date="2012" name="Science">
        <title>The Paleozoic origin of enzymatic lignin decomposition reconstructed from 31 fungal genomes.</title>
        <authorList>
            <person name="Floudas D."/>
            <person name="Binder M."/>
            <person name="Riley R."/>
            <person name="Barry K."/>
            <person name="Blanchette R.A."/>
            <person name="Henrissat B."/>
            <person name="Martinez A.T."/>
            <person name="Otillar R."/>
            <person name="Spatafora J.W."/>
            <person name="Yadav J.S."/>
            <person name="Aerts A."/>
            <person name="Benoit I."/>
            <person name="Boyd A."/>
            <person name="Carlson A."/>
            <person name="Copeland A."/>
            <person name="Coutinho P.M."/>
            <person name="de Vries R.P."/>
            <person name="Ferreira P."/>
            <person name="Findley K."/>
            <person name="Foster B."/>
            <person name="Gaskell J."/>
            <person name="Glotzer D."/>
            <person name="Gorecki P."/>
            <person name="Heitman J."/>
            <person name="Hesse C."/>
            <person name="Hori C."/>
            <person name="Igarashi K."/>
            <person name="Jurgens J.A."/>
            <person name="Kallen N."/>
            <person name="Kersten P."/>
            <person name="Kohler A."/>
            <person name="Kuees U."/>
            <person name="Kumar T.K.A."/>
            <person name="Kuo A."/>
            <person name="LaButti K."/>
            <person name="Larrondo L.F."/>
            <person name="Lindquist E."/>
            <person name="Ling A."/>
            <person name="Lombard V."/>
            <person name="Lucas S."/>
            <person name="Lundell T."/>
            <person name="Martin R."/>
            <person name="McLaughlin D.J."/>
            <person name="Morgenstern I."/>
            <person name="Morin E."/>
            <person name="Murat C."/>
            <person name="Nagy L.G."/>
            <person name="Nolan M."/>
            <person name="Ohm R.A."/>
            <person name="Patyshakuliyeva A."/>
            <person name="Rokas A."/>
            <person name="Ruiz-Duenas F.J."/>
            <person name="Sabat G."/>
            <person name="Salamov A."/>
            <person name="Samejima M."/>
            <person name="Schmutz J."/>
            <person name="Slot J.C."/>
            <person name="St John F."/>
            <person name="Stenlid J."/>
            <person name="Sun H."/>
            <person name="Sun S."/>
            <person name="Syed K."/>
            <person name="Tsang A."/>
            <person name="Wiebenga A."/>
            <person name="Young D."/>
            <person name="Pisabarro A."/>
            <person name="Eastwood D.C."/>
            <person name="Martin F."/>
            <person name="Cullen D."/>
            <person name="Grigoriev I.V."/>
            <person name="Hibbett D.S."/>
        </authorList>
    </citation>
    <scope>NUCLEOTIDE SEQUENCE [LARGE SCALE GENOMIC DNA]</scope>
    <source>
        <strain evidence="1 2">MD-104</strain>
    </source>
</reference>
<dbReference type="InterPro" id="IPR052999">
    <property type="entry name" value="PTS1_Protein"/>
</dbReference>
<evidence type="ECO:0008006" key="3">
    <source>
        <dbReference type="Google" id="ProtNLM"/>
    </source>
</evidence>